<evidence type="ECO:0000313" key="3">
    <source>
        <dbReference type="Proteomes" id="UP000317940"/>
    </source>
</evidence>
<accession>A0A561ULL1</accession>
<feature type="domain" description="AB hydrolase-1" evidence="1">
    <location>
        <begin position="16"/>
        <end position="249"/>
    </location>
</feature>
<gene>
    <name evidence="2" type="ORF">FHX73_114079</name>
</gene>
<dbReference type="InterPro" id="IPR000073">
    <property type="entry name" value="AB_hydrolase_1"/>
</dbReference>
<comment type="caution">
    <text evidence="2">The sequence shown here is derived from an EMBL/GenBank/DDBJ whole genome shotgun (WGS) entry which is preliminary data.</text>
</comment>
<evidence type="ECO:0000259" key="1">
    <source>
        <dbReference type="Pfam" id="PF12697"/>
    </source>
</evidence>
<dbReference type="SUPFAM" id="SSF53474">
    <property type="entry name" value="alpha/beta-Hydrolases"/>
    <property type="match status" value="1"/>
</dbReference>
<dbReference type="Pfam" id="PF12697">
    <property type="entry name" value="Abhydrolase_6"/>
    <property type="match status" value="1"/>
</dbReference>
<keyword evidence="3" id="KW-1185">Reference proteome</keyword>
<dbReference type="GO" id="GO:0003824">
    <property type="term" value="F:catalytic activity"/>
    <property type="evidence" value="ECO:0007669"/>
    <property type="project" value="UniProtKB-ARBA"/>
</dbReference>
<dbReference type="PANTHER" id="PTHR43194:SF2">
    <property type="entry name" value="PEROXISOMAL MEMBRANE PROTEIN LPX1"/>
    <property type="match status" value="1"/>
</dbReference>
<dbReference type="Proteomes" id="UP000317940">
    <property type="component" value="Unassembled WGS sequence"/>
</dbReference>
<dbReference type="AlphaFoldDB" id="A0A561ULL1"/>
<evidence type="ECO:0000313" key="2">
    <source>
        <dbReference type="EMBL" id="TWG00207.1"/>
    </source>
</evidence>
<dbReference type="PANTHER" id="PTHR43194">
    <property type="entry name" value="HYDROLASE ALPHA/BETA FOLD FAMILY"/>
    <property type="match status" value="1"/>
</dbReference>
<organism evidence="2 3">
    <name type="scientific">Kitasatospora viridis</name>
    <dbReference type="NCBI Taxonomy" id="281105"/>
    <lineage>
        <taxon>Bacteria</taxon>
        <taxon>Bacillati</taxon>
        <taxon>Actinomycetota</taxon>
        <taxon>Actinomycetes</taxon>
        <taxon>Kitasatosporales</taxon>
        <taxon>Streptomycetaceae</taxon>
        <taxon>Kitasatospora</taxon>
    </lineage>
</organism>
<protein>
    <submittedName>
        <fullName evidence="2">Pimeloyl-ACP methyl ester carboxylesterase</fullName>
    </submittedName>
</protein>
<reference evidence="2 3" key="1">
    <citation type="submission" date="2019-06" db="EMBL/GenBank/DDBJ databases">
        <title>Sequencing the genomes of 1000 actinobacteria strains.</title>
        <authorList>
            <person name="Klenk H.-P."/>
        </authorList>
    </citation>
    <scope>NUCLEOTIDE SEQUENCE [LARGE SCALE GENOMIC DNA]</scope>
    <source>
        <strain evidence="2 3">DSM 44826</strain>
    </source>
</reference>
<dbReference type="InterPro" id="IPR050228">
    <property type="entry name" value="Carboxylesterase_BioH"/>
</dbReference>
<dbReference type="EMBL" id="VIWT01000001">
    <property type="protein sequence ID" value="TWG00207.1"/>
    <property type="molecule type" value="Genomic_DNA"/>
</dbReference>
<sequence length="261" mass="28465">MTHVTVWQERSGTDRVVLVHGTMTWGTECFAGQRPLAADHRLELMDRRGFGGAPDTERSDYEVDAADLLALLDTPAHLVGHSYGTGAVMLAAAERPAAVRSLTLVEPSGFATAEHQVPEVAAALGRFRAAFGAAREPMDPEEYLRRSTEEYGLPMPELTPRRLRATASAMAERVVWEAVLPLEPLAAGGYPKLVVNGDWSSASPEYRAFSGEAFLAFGVFLAERIGGRRVLVPGTDHSPHQDRPQEFNRLLGRFWAGCPAE</sequence>
<proteinExistence type="predicted"/>
<dbReference type="RefSeq" id="WP_170304975.1">
    <property type="nucleotide sequence ID" value="NZ_BAAAMZ010000016.1"/>
</dbReference>
<dbReference type="InterPro" id="IPR029058">
    <property type="entry name" value="AB_hydrolase_fold"/>
</dbReference>
<name>A0A561ULL1_9ACTN</name>
<dbReference type="Gene3D" id="3.40.50.1820">
    <property type="entry name" value="alpha/beta hydrolase"/>
    <property type="match status" value="1"/>
</dbReference>